<dbReference type="Proteomes" id="UP001501758">
    <property type="component" value="Unassembled WGS sequence"/>
</dbReference>
<dbReference type="Gene3D" id="3.40.50.1820">
    <property type="entry name" value="alpha/beta hydrolase"/>
    <property type="match status" value="1"/>
</dbReference>
<feature type="domain" description="Peptidase S9A N-terminal" evidence="7">
    <location>
        <begin position="38"/>
        <end position="442"/>
    </location>
</feature>
<dbReference type="SUPFAM" id="SSF50993">
    <property type="entry name" value="Peptidase/esterase 'gauge' domain"/>
    <property type="match status" value="1"/>
</dbReference>
<proteinExistence type="predicted"/>
<name>A0ABN1IJR8_9FLAO</name>
<feature type="domain" description="Peptidase S9 prolyl oligopeptidase catalytic" evidence="6">
    <location>
        <begin position="510"/>
        <end position="722"/>
    </location>
</feature>
<keyword evidence="3" id="KW-0645">Protease</keyword>
<dbReference type="InterPro" id="IPR001375">
    <property type="entry name" value="Peptidase_S9_cat"/>
</dbReference>
<evidence type="ECO:0000259" key="7">
    <source>
        <dbReference type="Pfam" id="PF02897"/>
    </source>
</evidence>
<dbReference type="EMBL" id="BAAAGE010000001">
    <property type="protein sequence ID" value="GAA0715736.1"/>
    <property type="molecule type" value="Genomic_DNA"/>
</dbReference>
<dbReference type="Pfam" id="PF00326">
    <property type="entry name" value="Peptidase_S9"/>
    <property type="match status" value="1"/>
</dbReference>
<keyword evidence="9" id="KW-1185">Reference proteome</keyword>
<comment type="caution">
    <text evidence="8">The sequence shown here is derived from an EMBL/GenBank/DDBJ whole genome shotgun (WGS) entry which is preliminary data.</text>
</comment>
<dbReference type="PRINTS" id="PR00862">
    <property type="entry name" value="PROLIGOPTASE"/>
</dbReference>
<reference evidence="8 9" key="1">
    <citation type="journal article" date="2019" name="Int. J. Syst. Evol. Microbiol.">
        <title>The Global Catalogue of Microorganisms (GCM) 10K type strain sequencing project: providing services to taxonomists for standard genome sequencing and annotation.</title>
        <authorList>
            <consortium name="The Broad Institute Genomics Platform"/>
            <consortium name="The Broad Institute Genome Sequencing Center for Infectious Disease"/>
            <person name="Wu L."/>
            <person name="Ma J."/>
        </authorList>
    </citation>
    <scope>NUCLEOTIDE SEQUENCE [LARGE SCALE GENOMIC DNA]</scope>
    <source>
        <strain evidence="8 9">JCM 15974</strain>
    </source>
</reference>
<evidence type="ECO:0000313" key="8">
    <source>
        <dbReference type="EMBL" id="GAA0715736.1"/>
    </source>
</evidence>
<dbReference type="PANTHER" id="PTHR42881:SF2">
    <property type="entry name" value="PROLYL ENDOPEPTIDASE"/>
    <property type="match status" value="1"/>
</dbReference>
<dbReference type="InterPro" id="IPR029058">
    <property type="entry name" value="AB_hydrolase_fold"/>
</dbReference>
<comment type="catalytic activity">
    <reaction evidence="1">
        <text>Hydrolysis of Pro-|-Xaa &gt;&gt; Ala-|-Xaa in oligopeptides.</text>
        <dbReference type="EC" id="3.4.21.26"/>
    </reaction>
</comment>
<dbReference type="PANTHER" id="PTHR42881">
    <property type="entry name" value="PROLYL ENDOPEPTIDASE"/>
    <property type="match status" value="1"/>
</dbReference>
<dbReference type="InterPro" id="IPR051167">
    <property type="entry name" value="Prolyl_oligopep/macrocyclase"/>
</dbReference>
<dbReference type="EC" id="3.4.21.26" evidence="2"/>
<evidence type="ECO:0000313" key="9">
    <source>
        <dbReference type="Proteomes" id="UP001501758"/>
    </source>
</evidence>
<evidence type="ECO:0000256" key="3">
    <source>
        <dbReference type="ARBA" id="ARBA00022670"/>
    </source>
</evidence>
<sequence length="731" mass="83738">MKHLCLLIVFVFCINCTKDSKGEEKAFRYPEAPSIPVKETYFDTIINDEFRNLEDLKDSTVQKWFREEGEFADNILNKISGKKELIKKMIEYDSRKSYKVSNIQITEKDEYIFLKQRADEDIARLYYRRSFDSEDELLYDPKNFKPDLGNTYVINYIKPSWDGSHLVVAMTHSGAEISEMIIIDMNTRESLPQVIDHCWPSDGGGVSWLPDNSGFMYLYYPEIDHTSDKFLKDMKSVLYKLGDDPKDLNIVLSRETNPELKLSPEDFPIASIQSKNDKYVFGYIGGATAYQDCYFAEMIDLDKGRFEWKPLYKKEDKVGEGVFSGDDFIFMSAKNKPNFRLLKTSMNNIDLKNSKELVKQKDDEVLSSFGITSDGLYYTTIKNGVQGKLYFKNNNKDIEIKLPETAGRLNIDFKGVNSSEIWVTSMGWKNDNTRYKFEAKTKQFTKENLAEEAEYPEFKDFVVKEVMVTGHDGEEIPLSIIHKKDIQLNGKHPTLLLGYGSYGISYRPFFSPTRLTWVEEGGIFCIAHVRGGREKGDKWYQGGKKLTKPNTWKDLISCTEYMIQEGYTSKDKTIIHGRSAGGILIGRAMTERPDLFAVAVPQVGMMNPLRNEVTPNGPNNTKEFGTSKKQVECKALIAMDAYLHLKKETKYPATLITTGMNDPRVIAWQPGKFAAKLQAFNTSDKPIVFHVDYGSGHGINDTKSKQFEQMANVFAFAFWQVGHPNYQLQKD</sequence>
<gene>
    <name evidence="8" type="ORF">GCM10009430_10580</name>
</gene>
<evidence type="ECO:0000259" key="6">
    <source>
        <dbReference type="Pfam" id="PF00326"/>
    </source>
</evidence>
<evidence type="ECO:0000256" key="1">
    <source>
        <dbReference type="ARBA" id="ARBA00001070"/>
    </source>
</evidence>
<accession>A0ABN1IJR8</accession>
<evidence type="ECO:0000256" key="2">
    <source>
        <dbReference type="ARBA" id="ARBA00011897"/>
    </source>
</evidence>
<protein>
    <recommendedName>
        <fullName evidence="2">prolyl oligopeptidase</fullName>
        <ecNumber evidence="2">3.4.21.26</ecNumber>
    </recommendedName>
</protein>
<keyword evidence="4" id="KW-0378">Hydrolase</keyword>
<dbReference type="InterPro" id="IPR023302">
    <property type="entry name" value="Pept_S9A_N"/>
</dbReference>
<evidence type="ECO:0000256" key="5">
    <source>
        <dbReference type="ARBA" id="ARBA00022825"/>
    </source>
</evidence>
<organism evidence="8 9">
    <name type="scientific">Aquimarina litoralis</name>
    <dbReference type="NCBI Taxonomy" id="584605"/>
    <lineage>
        <taxon>Bacteria</taxon>
        <taxon>Pseudomonadati</taxon>
        <taxon>Bacteroidota</taxon>
        <taxon>Flavobacteriia</taxon>
        <taxon>Flavobacteriales</taxon>
        <taxon>Flavobacteriaceae</taxon>
        <taxon>Aquimarina</taxon>
    </lineage>
</organism>
<dbReference type="Gene3D" id="2.130.10.120">
    <property type="entry name" value="Prolyl oligopeptidase, N-terminal domain"/>
    <property type="match status" value="1"/>
</dbReference>
<keyword evidence="5" id="KW-0720">Serine protease</keyword>
<dbReference type="InterPro" id="IPR002470">
    <property type="entry name" value="Peptidase_S9A"/>
</dbReference>
<dbReference type="SUPFAM" id="SSF53474">
    <property type="entry name" value="alpha/beta-Hydrolases"/>
    <property type="match status" value="1"/>
</dbReference>
<evidence type="ECO:0000256" key="4">
    <source>
        <dbReference type="ARBA" id="ARBA00022801"/>
    </source>
</evidence>
<dbReference type="Pfam" id="PF02897">
    <property type="entry name" value="Peptidase_S9_N"/>
    <property type="match status" value="1"/>
</dbReference>
<dbReference type="RefSeq" id="WP_343911186.1">
    <property type="nucleotide sequence ID" value="NZ_BAAAGE010000001.1"/>
</dbReference>